<evidence type="ECO:0000259" key="7">
    <source>
        <dbReference type="Pfam" id="PF16822"/>
    </source>
</evidence>
<evidence type="ECO:0000256" key="6">
    <source>
        <dbReference type="ARBA" id="ARBA00022841"/>
    </source>
</evidence>
<comment type="caution">
    <text evidence="8">The sequence shown here is derived from an EMBL/GenBank/DDBJ whole genome shotgun (WGS) entry which is preliminary data.</text>
</comment>
<dbReference type="Proteomes" id="UP000282957">
    <property type="component" value="Unassembled WGS sequence"/>
</dbReference>
<keyword evidence="3" id="KW-0808">Transferase</keyword>
<evidence type="ECO:0000256" key="4">
    <source>
        <dbReference type="ARBA" id="ARBA00022729"/>
    </source>
</evidence>
<dbReference type="Pfam" id="PF16822">
    <property type="entry name" value="ALGX"/>
    <property type="match status" value="1"/>
</dbReference>
<proteinExistence type="predicted"/>
<dbReference type="InterPro" id="IPR031811">
    <property type="entry name" value="ALGX/ALGJ_SGNH-like"/>
</dbReference>
<keyword evidence="8" id="KW-0131">Cell cycle</keyword>
<evidence type="ECO:0000256" key="3">
    <source>
        <dbReference type="ARBA" id="ARBA00022679"/>
    </source>
</evidence>
<keyword evidence="5" id="KW-0574">Periplasm</keyword>
<sequence>MAWIDILRAGGRRAAVAQGLFAVAWLGFGAFQGIEALNGAPARERLAPTLNREALLAGRTAGAINHVMAHELPVDGWLRMAGGAVRYALGSGGPQVSVGCDDWLYLTEELRPWDGADAAMARRVAGIARLREALAERGILLLVTTSPDKARVHPEHLCGAPLSHQARGRHMAFLAAAEAQGLPVVDSLPVLRAARVRGDTYLRTDSHWNRAGATAVAEAIARAASPGAFRHEEGFRRIEPPAAEHAGDLLRLMSLDTAPDWLRPLADTYSATSVQAPEAEGGLLDEAPVPEVVLLGSSYSLNGDFHGALQLALGTRVANFGQAGGGVSGGAMRYFASPAWRENPPRLVIWEVLERALGQPIGAEEAAFLERPLR</sequence>
<keyword evidence="8" id="KW-0132">Cell division</keyword>
<keyword evidence="4" id="KW-0732">Signal</keyword>
<dbReference type="GO" id="GO:0016740">
    <property type="term" value="F:transferase activity"/>
    <property type="evidence" value="ECO:0007669"/>
    <property type="project" value="UniProtKB-KW"/>
</dbReference>
<comment type="subcellular location">
    <subcellularLocation>
        <location evidence="1">Periplasm</location>
    </subcellularLocation>
</comment>
<evidence type="ECO:0000313" key="8">
    <source>
        <dbReference type="EMBL" id="RVT96058.1"/>
    </source>
</evidence>
<name>A0A437MEJ1_9PROT</name>
<dbReference type="GO" id="GO:0051301">
    <property type="term" value="P:cell division"/>
    <property type="evidence" value="ECO:0007669"/>
    <property type="project" value="UniProtKB-KW"/>
</dbReference>
<dbReference type="GO" id="GO:0042597">
    <property type="term" value="C:periplasmic space"/>
    <property type="evidence" value="ECO:0007669"/>
    <property type="project" value="UniProtKB-SubCell"/>
</dbReference>
<keyword evidence="9" id="KW-1185">Reference proteome</keyword>
<dbReference type="OrthoDB" id="5243588at2"/>
<evidence type="ECO:0000256" key="5">
    <source>
        <dbReference type="ARBA" id="ARBA00022764"/>
    </source>
</evidence>
<dbReference type="GO" id="GO:0042121">
    <property type="term" value="P:alginic acid biosynthetic process"/>
    <property type="evidence" value="ECO:0007669"/>
    <property type="project" value="UniProtKB-UniPathway"/>
</dbReference>
<dbReference type="EMBL" id="SACL01000004">
    <property type="protein sequence ID" value="RVT96058.1"/>
    <property type="molecule type" value="Genomic_DNA"/>
</dbReference>
<protein>
    <submittedName>
        <fullName evidence="8">Cell division protein FtsQ</fullName>
    </submittedName>
</protein>
<dbReference type="AlphaFoldDB" id="A0A437MEJ1"/>
<keyword evidence="6" id="KW-0016">Alginate biosynthesis</keyword>
<feature type="domain" description="AlgX/AlgJ SGNH hydrolase-like" evidence="7">
    <location>
        <begin position="96"/>
        <end position="352"/>
    </location>
</feature>
<reference evidence="8 9" key="1">
    <citation type="submission" date="2019-01" db="EMBL/GenBank/DDBJ databases">
        <authorList>
            <person name="Chen W.-M."/>
        </authorList>
    </citation>
    <scope>NUCLEOTIDE SEQUENCE [LARGE SCALE GENOMIC DNA]</scope>
    <source>
        <strain evidence="8 9">CCP-6</strain>
    </source>
</reference>
<organism evidence="8 9">
    <name type="scientific">Rhodovarius crocodyli</name>
    <dbReference type="NCBI Taxonomy" id="1979269"/>
    <lineage>
        <taxon>Bacteria</taxon>
        <taxon>Pseudomonadati</taxon>
        <taxon>Pseudomonadota</taxon>
        <taxon>Alphaproteobacteria</taxon>
        <taxon>Acetobacterales</taxon>
        <taxon>Roseomonadaceae</taxon>
        <taxon>Rhodovarius</taxon>
    </lineage>
</organism>
<dbReference type="UniPathway" id="UPA00286"/>
<evidence type="ECO:0000256" key="1">
    <source>
        <dbReference type="ARBA" id="ARBA00004418"/>
    </source>
</evidence>
<accession>A0A437MEJ1</accession>
<comment type="pathway">
    <text evidence="2">Glycan biosynthesis; alginate biosynthesis.</text>
</comment>
<evidence type="ECO:0000256" key="2">
    <source>
        <dbReference type="ARBA" id="ARBA00005182"/>
    </source>
</evidence>
<gene>
    <name evidence="8" type="ORF">EOD42_13095</name>
</gene>
<evidence type="ECO:0000313" key="9">
    <source>
        <dbReference type="Proteomes" id="UP000282957"/>
    </source>
</evidence>
<dbReference type="RefSeq" id="WP_127787992.1">
    <property type="nucleotide sequence ID" value="NZ_SACL01000004.1"/>
</dbReference>